<keyword evidence="4" id="KW-0547">Nucleotide-binding</keyword>
<evidence type="ECO:0000256" key="7">
    <source>
        <dbReference type="ARBA" id="ARBA00047899"/>
    </source>
</evidence>
<keyword evidence="5 10" id="KW-0418">Kinase</keyword>
<comment type="caution">
    <text evidence="10">The sequence shown here is derived from an EMBL/GenBank/DDBJ whole genome shotgun (WGS) entry which is preliminary data.</text>
</comment>
<dbReference type="Proteomes" id="UP000241769">
    <property type="component" value="Unassembled WGS sequence"/>
</dbReference>
<gene>
    <name evidence="10" type="ORF">PROFUN_01957</name>
</gene>
<comment type="catalytic activity">
    <reaction evidence="7">
        <text>L-threonyl-[protein] + ATP = O-phospho-L-threonyl-[protein] + ADP + H(+)</text>
        <dbReference type="Rhea" id="RHEA:46608"/>
        <dbReference type="Rhea" id="RHEA-COMP:11060"/>
        <dbReference type="Rhea" id="RHEA-COMP:11605"/>
        <dbReference type="ChEBI" id="CHEBI:15378"/>
        <dbReference type="ChEBI" id="CHEBI:30013"/>
        <dbReference type="ChEBI" id="CHEBI:30616"/>
        <dbReference type="ChEBI" id="CHEBI:61977"/>
        <dbReference type="ChEBI" id="CHEBI:456216"/>
        <dbReference type="EC" id="2.7.11.1"/>
    </reaction>
</comment>
<dbReference type="GO" id="GO:0035556">
    <property type="term" value="P:intracellular signal transduction"/>
    <property type="evidence" value="ECO:0007669"/>
    <property type="project" value="TreeGrafter"/>
</dbReference>
<protein>
    <recommendedName>
        <fullName evidence="1">non-specific serine/threonine protein kinase</fullName>
        <ecNumber evidence="1">2.7.11.1</ecNumber>
    </recommendedName>
</protein>
<dbReference type="STRING" id="1890364.A0A2P6NB07"/>
<dbReference type="InterPro" id="IPR011009">
    <property type="entry name" value="Kinase-like_dom_sf"/>
</dbReference>
<evidence type="ECO:0000256" key="6">
    <source>
        <dbReference type="ARBA" id="ARBA00022840"/>
    </source>
</evidence>
<dbReference type="SMART" id="SM00220">
    <property type="entry name" value="S_TKc"/>
    <property type="match status" value="1"/>
</dbReference>
<dbReference type="EC" id="2.7.11.1" evidence="1"/>
<evidence type="ECO:0000256" key="8">
    <source>
        <dbReference type="ARBA" id="ARBA00048679"/>
    </source>
</evidence>
<proteinExistence type="predicted"/>
<sequence>MRDRFGLLRFFGRTASTNNQQHIAGAHYAHLHQEPPAAAPTTNNENDASTNNVAVLTDENAAENGDVGQQNQGLEGSQIVQGVTISDEVATTAERRSMLVVVKIFPKQAVLNRLPSILKEIELYGEYREHPDFVMELCPNGSLFHLSQQHEGTIPTVILRYYAVELIRLLQGMHEKKTILYRAFDLRKLLLDVNGHIKITSFRRSIHHGTTGLSDSIMEMERKFYEEDLTQFQTSKKTSSREKIARTCIPLIHPDDVPTTHSRIDFWTLGAILSYMATGRPPVQPSDASGNIRRDVLGEYCLESVTDENLLDLLNHLRDMGTSTQWRSHMNLAPATDSSMVGPNCTSEEFCWLKQHPFFHGVDFENAPNTLPPRVPRSLLSLCTNYLKQNSRTHWEDKFQWEARVPMNLLNPIFFDDITNLIEHRNGWYLKPGEVVVKSGYVWYTQPIFRWKVKAKLILTNHPRLVVIDGEKNKKLDEMQWNCTSIEGGKTSRVSLTSEGGVPVVMLEVTSEAPECFKVIQLDGKKPSQRKYHLIDGNAEDWMDAIHSSPLNIHPSKGMNRESL</sequence>
<keyword evidence="3" id="KW-0808">Transferase</keyword>
<dbReference type="InterPro" id="IPR050236">
    <property type="entry name" value="Ser_Thr_kinase_AGC"/>
</dbReference>
<dbReference type="Gene3D" id="1.10.510.10">
    <property type="entry name" value="Transferase(Phosphotransferase) domain 1"/>
    <property type="match status" value="1"/>
</dbReference>
<dbReference type="SUPFAM" id="SSF50729">
    <property type="entry name" value="PH domain-like"/>
    <property type="match status" value="1"/>
</dbReference>
<evidence type="ECO:0000256" key="4">
    <source>
        <dbReference type="ARBA" id="ARBA00022741"/>
    </source>
</evidence>
<dbReference type="Gene3D" id="2.30.29.30">
    <property type="entry name" value="Pleckstrin-homology domain (PH domain)/Phosphotyrosine-binding domain (PTB)"/>
    <property type="match status" value="1"/>
</dbReference>
<keyword evidence="6" id="KW-0067">ATP-binding</keyword>
<dbReference type="InParanoid" id="A0A2P6NB07"/>
<evidence type="ECO:0000313" key="11">
    <source>
        <dbReference type="Proteomes" id="UP000241769"/>
    </source>
</evidence>
<reference evidence="10 11" key="1">
    <citation type="journal article" date="2018" name="Genome Biol. Evol.">
        <title>Multiple Roots of Fruiting Body Formation in Amoebozoa.</title>
        <authorList>
            <person name="Hillmann F."/>
            <person name="Forbes G."/>
            <person name="Novohradska S."/>
            <person name="Ferling I."/>
            <person name="Riege K."/>
            <person name="Groth M."/>
            <person name="Westermann M."/>
            <person name="Marz M."/>
            <person name="Spaller T."/>
            <person name="Winckler T."/>
            <person name="Schaap P."/>
            <person name="Glockner G."/>
        </authorList>
    </citation>
    <scope>NUCLEOTIDE SEQUENCE [LARGE SCALE GENOMIC DNA]</scope>
    <source>
        <strain evidence="10 11">Jena</strain>
    </source>
</reference>
<dbReference type="Gene3D" id="3.30.200.20">
    <property type="entry name" value="Phosphorylase Kinase, domain 1"/>
    <property type="match status" value="1"/>
</dbReference>
<evidence type="ECO:0000259" key="9">
    <source>
        <dbReference type="PROSITE" id="PS50011"/>
    </source>
</evidence>
<evidence type="ECO:0000313" key="10">
    <source>
        <dbReference type="EMBL" id="PRP81123.1"/>
    </source>
</evidence>
<dbReference type="PANTHER" id="PTHR24356:SF1">
    <property type="entry name" value="SERINE_THREONINE-PROTEIN KINASE GREATWALL"/>
    <property type="match status" value="1"/>
</dbReference>
<dbReference type="InterPro" id="IPR011993">
    <property type="entry name" value="PH-like_dom_sf"/>
</dbReference>
<organism evidence="10 11">
    <name type="scientific">Planoprotostelium fungivorum</name>
    <dbReference type="NCBI Taxonomy" id="1890364"/>
    <lineage>
        <taxon>Eukaryota</taxon>
        <taxon>Amoebozoa</taxon>
        <taxon>Evosea</taxon>
        <taxon>Variosea</taxon>
        <taxon>Cavosteliida</taxon>
        <taxon>Cavosteliaceae</taxon>
        <taxon>Planoprotostelium</taxon>
    </lineage>
</organism>
<evidence type="ECO:0000256" key="1">
    <source>
        <dbReference type="ARBA" id="ARBA00012513"/>
    </source>
</evidence>
<evidence type="ECO:0000256" key="2">
    <source>
        <dbReference type="ARBA" id="ARBA00022527"/>
    </source>
</evidence>
<dbReference type="GO" id="GO:0005524">
    <property type="term" value="F:ATP binding"/>
    <property type="evidence" value="ECO:0007669"/>
    <property type="project" value="UniProtKB-KW"/>
</dbReference>
<dbReference type="AlphaFoldDB" id="A0A2P6NB07"/>
<comment type="catalytic activity">
    <reaction evidence="8">
        <text>L-seryl-[protein] + ATP = O-phospho-L-seryl-[protein] + ADP + H(+)</text>
        <dbReference type="Rhea" id="RHEA:17989"/>
        <dbReference type="Rhea" id="RHEA-COMP:9863"/>
        <dbReference type="Rhea" id="RHEA-COMP:11604"/>
        <dbReference type="ChEBI" id="CHEBI:15378"/>
        <dbReference type="ChEBI" id="CHEBI:29999"/>
        <dbReference type="ChEBI" id="CHEBI:30616"/>
        <dbReference type="ChEBI" id="CHEBI:83421"/>
        <dbReference type="ChEBI" id="CHEBI:456216"/>
        <dbReference type="EC" id="2.7.11.1"/>
    </reaction>
</comment>
<dbReference type="GO" id="GO:0004674">
    <property type="term" value="F:protein serine/threonine kinase activity"/>
    <property type="evidence" value="ECO:0007669"/>
    <property type="project" value="UniProtKB-KW"/>
</dbReference>
<dbReference type="EMBL" id="MDYQ01000129">
    <property type="protein sequence ID" value="PRP81123.1"/>
    <property type="molecule type" value="Genomic_DNA"/>
</dbReference>
<dbReference type="Pfam" id="PF00069">
    <property type="entry name" value="Pkinase"/>
    <property type="match status" value="1"/>
</dbReference>
<evidence type="ECO:0000256" key="3">
    <source>
        <dbReference type="ARBA" id="ARBA00022679"/>
    </source>
</evidence>
<dbReference type="PANTHER" id="PTHR24356">
    <property type="entry name" value="SERINE/THREONINE-PROTEIN KINASE"/>
    <property type="match status" value="1"/>
</dbReference>
<dbReference type="InterPro" id="IPR000719">
    <property type="entry name" value="Prot_kinase_dom"/>
</dbReference>
<keyword evidence="11" id="KW-1185">Reference proteome</keyword>
<keyword evidence="2 10" id="KW-0723">Serine/threonine-protein kinase</keyword>
<dbReference type="SUPFAM" id="SSF56112">
    <property type="entry name" value="Protein kinase-like (PK-like)"/>
    <property type="match status" value="1"/>
</dbReference>
<name>A0A2P6NB07_9EUKA</name>
<accession>A0A2P6NB07</accession>
<evidence type="ECO:0000256" key="5">
    <source>
        <dbReference type="ARBA" id="ARBA00022777"/>
    </source>
</evidence>
<feature type="domain" description="Protein kinase" evidence="9">
    <location>
        <begin position="56"/>
        <end position="359"/>
    </location>
</feature>
<dbReference type="PROSITE" id="PS50011">
    <property type="entry name" value="PROTEIN_KINASE_DOM"/>
    <property type="match status" value="1"/>
</dbReference>